<dbReference type="Gene3D" id="1.10.10.10">
    <property type="entry name" value="Winged helix-like DNA-binding domain superfamily/Winged helix DNA-binding domain"/>
    <property type="match status" value="1"/>
</dbReference>
<dbReference type="PRINTS" id="PR00035">
    <property type="entry name" value="HTHGNTR"/>
</dbReference>
<dbReference type="GO" id="GO:0003700">
    <property type="term" value="F:DNA-binding transcription factor activity"/>
    <property type="evidence" value="ECO:0007669"/>
    <property type="project" value="InterPro"/>
</dbReference>
<dbReference type="PANTHER" id="PTHR43537:SF44">
    <property type="entry name" value="GNTR FAMILY REGULATORY PROTEIN"/>
    <property type="match status" value="1"/>
</dbReference>
<dbReference type="InterPro" id="IPR008920">
    <property type="entry name" value="TF_FadR/GntR_C"/>
</dbReference>
<evidence type="ECO:0000256" key="2">
    <source>
        <dbReference type="ARBA" id="ARBA00023125"/>
    </source>
</evidence>
<evidence type="ECO:0000313" key="6">
    <source>
        <dbReference type="EMBL" id="AEZ64571.1"/>
    </source>
</evidence>
<dbReference type="Gene3D" id="1.20.120.530">
    <property type="entry name" value="GntR ligand-binding domain-like"/>
    <property type="match status" value="1"/>
</dbReference>
<organism evidence="6">
    <name type="scientific">Streptomyces chromofuscus</name>
    <dbReference type="NCBI Taxonomy" id="42881"/>
    <lineage>
        <taxon>Bacteria</taxon>
        <taxon>Bacillati</taxon>
        <taxon>Actinomycetota</taxon>
        <taxon>Actinomycetes</taxon>
        <taxon>Kitasatosporales</taxon>
        <taxon>Streptomycetaceae</taxon>
        <taxon>Streptomyces</taxon>
    </lineage>
</organism>
<dbReference type="CDD" id="cd07377">
    <property type="entry name" value="WHTH_GntR"/>
    <property type="match status" value="1"/>
</dbReference>
<dbReference type="SMART" id="SM00895">
    <property type="entry name" value="FCD"/>
    <property type="match status" value="1"/>
</dbReference>
<accession>H6UP43</accession>
<gene>
    <name evidence="6" type="ORF">sccontig008-63</name>
</gene>
<keyword evidence="1" id="KW-0805">Transcription regulation</keyword>
<evidence type="ECO:0000256" key="1">
    <source>
        <dbReference type="ARBA" id="ARBA00023015"/>
    </source>
</evidence>
<proteinExistence type="predicted"/>
<feature type="compositionally biased region" description="Basic residues" evidence="4">
    <location>
        <begin position="244"/>
        <end position="255"/>
    </location>
</feature>
<protein>
    <submittedName>
        <fullName evidence="6">GntR family transcriptional regulator</fullName>
    </submittedName>
</protein>
<evidence type="ECO:0000256" key="3">
    <source>
        <dbReference type="ARBA" id="ARBA00023163"/>
    </source>
</evidence>
<dbReference type="AlphaFoldDB" id="H6UP43"/>
<sequence length="255" mass="27907">MTETDTDSGGDPPPLRPWLRRPARLAYAVVEELADRIVAGHFPPGSALPIEPELCATFAVSRTTVREAVKALEAKGLVRARQGSGTTVTAQEDWNLLDPVVLAATFRHDDQLVVLDQLVGVRSALESQMAAQAAVLATGDDLRAMEELLVRLDAEAVAPYRFIETDLLFHGRIMEASRNRLASSIVRSVHTQARTTSLYSGAPDVRACELANVEHRHLMERLLARDSKGAAQAMTSHIEDAWQRRRSPAGRRSTG</sequence>
<evidence type="ECO:0000256" key="4">
    <source>
        <dbReference type="SAM" id="MobiDB-lite"/>
    </source>
</evidence>
<dbReference type="SUPFAM" id="SSF48008">
    <property type="entry name" value="GntR ligand-binding domain-like"/>
    <property type="match status" value="1"/>
</dbReference>
<dbReference type="Pfam" id="PF00392">
    <property type="entry name" value="GntR"/>
    <property type="match status" value="1"/>
</dbReference>
<dbReference type="SMART" id="SM00345">
    <property type="entry name" value="HTH_GNTR"/>
    <property type="match status" value="1"/>
</dbReference>
<reference evidence="6" key="1">
    <citation type="journal article" date="2012" name="Appl. Environ. Microbiol.">
        <title>Identification of the Herboxidiene Biosynthetic Gene Cluster in Streptomyces chromofuscus ATCC 49982.</title>
        <authorList>
            <person name="Shao L."/>
            <person name="Zi J."/>
            <person name="Zeng J."/>
            <person name="Zhan J."/>
        </authorList>
    </citation>
    <scope>NUCLEOTIDE SEQUENCE</scope>
    <source>
        <strain evidence="6">A7847</strain>
    </source>
</reference>
<dbReference type="InterPro" id="IPR036388">
    <property type="entry name" value="WH-like_DNA-bd_sf"/>
</dbReference>
<feature type="domain" description="HTH gntR-type" evidence="5">
    <location>
        <begin position="23"/>
        <end position="91"/>
    </location>
</feature>
<evidence type="ECO:0000259" key="5">
    <source>
        <dbReference type="PROSITE" id="PS50949"/>
    </source>
</evidence>
<dbReference type="InterPro" id="IPR000524">
    <property type="entry name" value="Tscrpt_reg_HTH_GntR"/>
</dbReference>
<feature type="region of interest" description="Disordered" evidence="4">
    <location>
        <begin position="234"/>
        <end position="255"/>
    </location>
</feature>
<dbReference type="EMBL" id="JN671974">
    <property type="protein sequence ID" value="AEZ64571.1"/>
    <property type="molecule type" value="Genomic_DNA"/>
</dbReference>
<dbReference type="InterPro" id="IPR036390">
    <property type="entry name" value="WH_DNA-bd_sf"/>
</dbReference>
<dbReference type="SUPFAM" id="SSF46785">
    <property type="entry name" value="Winged helix' DNA-binding domain"/>
    <property type="match status" value="1"/>
</dbReference>
<keyword evidence="3" id="KW-0804">Transcription</keyword>
<dbReference type="GO" id="GO:0003677">
    <property type="term" value="F:DNA binding"/>
    <property type="evidence" value="ECO:0007669"/>
    <property type="project" value="UniProtKB-KW"/>
</dbReference>
<name>H6UP43_STRCW</name>
<keyword evidence="2" id="KW-0238">DNA-binding</keyword>
<dbReference type="PROSITE" id="PS50949">
    <property type="entry name" value="HTH_GNTR"/>
    <property type="match status" value="1"/>
</dbReference>
<dbReference type="Pfam" id="PF07729">
    <property type="entry name" value="FCD"/>
    <property type="match status" value="1"/>
</dbReference>
<dbReference type="PANTHER" id="PTHR43537">
    <property type="entry name" value="TRANSCRIPTIONAL REGULATOR, GNTR FAMILY"/>
    <property type="match status" value="1"/>
</dbReference>
<dbReference type="InterPro" id="IPR011711">
    <property type="entry name" value="GntR_C"/>
</dbReference>